<dbReference type="InterPro" id="IPR048254">
    <property type="entry name" value="CDP_ALCOHOL_P_TRANSF_CS"/>
</dbReference>
<dbReference type="PANTHER" id="PTHR10414:SF77">
    <property type="entry name" value="CDP-ALCOHOL PHOSPHATIDYLTRANSFERASE FAMILY PROTEIN"/>
    <property type="match status" value="1"/>
</dbReference>
<dbReference type="EMBL" id="BTGC01000003">
    <property type="protein sequence ID" value="GMM51159.1"/>
    <property type="molecule type" value="Genomic_DNA"/>
</dbReference>
<comment type="subcellular location">
    <subcellularLocation>
        <location evidence="1">Membrane</location>
    </subcellularLocation>
</comment>
<feature type="transmembrane region" description="Helical" evidence="6">
    <location>
        <begin position="229"/>
        <end position="249"/>
    </location>
</feature>
<keyword evidence="3 5" id="KW-0808">Transferase</keyword>
<dbReference type="InterPro" id="IPR014472">
    <property type="entry name" value="CHOPT"/>
</dbReference>
<keyword evidence="8" id="KW-1185">Reference proteome</keyword>
<dbReference type="InterPro" id="IPR000462">
    <property type="entry name" value="CDP-OH_P_trans"/>
</dbReference>
<comment type="similarity">
    <text evidence="2 5">Belongs to the CDP-alcohol phosphatidyltransferase class-I family.</text>
</comment>
<dbReference type="AlphaFoldDB" id="A0AAV5RHU9"/>
<feature type="transmembrane region" description="Helical" evidence="6">
    <location>
        <begin position="327"/>
        <end position="349"/>
    </location>
</feature>
<organism evidence="7 8">
    <name type="scientific">Starmerella bacillaris</name>
    <name type="common">Yeast</name>
    <name type="synonym">Candida zemplinina</name>
    <dbReference type="NCBI Taxonomy" id="1247836"/>
    <lineage>
        <taxon>Eukaryota</taxon>
        <taxon>Fungi</taxon>
        <taxon>Dikarya</taxon>
        <taxon>Ascomycota</taxon>
        <taxon>Saccharomycotina</taxon>
        <taxon>Dipodascomycetes</taxon>
        <taxon>Dipodascales</taxon>
        <taxon>Trichomonascaceae</taxon>
        <taxon>Starmerella</taxon>
    </lineage>
</organism>
<accession>A0AAV5RHU9</accession>
<feature type="transmembrane region" description="Helical" evidence="6">
    <location>
        <begin position="261"/>
        <end position="279"/>
    </location>
</feature>
<dbReference type="Pfam" id="PF01066">
    <property type="entry name" value="CDP-OH_P_transf"/>
    <property type="match status" value="1"/>
</dbReference>
<evidence type="ECO:0000313" key="7">
    <source>
        <dbReference type="EMBL" id="GMM51159.1"/>
    </source>
</evidence>
<evidence type="ECO:0000313" key="8">
    <source>
        <dbReference type="Proteomes" id="UP001362899"/>
    </source>
</evidence>
<dbReference type="PIRSF" id="PIRSF015665">
    <property type="entry name" value="CHOPT"/>
    <property type="match status" value="1"/>
</dbReference>
<protein>
    <submittedName>
        <fullName evidence="7">Uncharacterized protein</fullName>
    </submittedName>
</protein>
<proteinExistence type="inferred from homology"/>
<feature type="transmembrane region" description="Helical" evidence="6">
    <location>
        <begin position="156"/>
        <end position="175"/>
    </location>
</feature>
<gene>
    <name evidence="7" type="ORF">DASB73_021170</name>
</gene>
<reference evidence="7 8" key="1">
    <citation type="journal article" date="2023" name="Elife">
        <title>Identification of key yeast species and microbe-microbe interactions impacting larval growth of Drosophila in the wild.</title>
        <authorList>
            <person name="Mure A."/>
            <person name="Sugiura Y."/>
            <person name="Maeda R."/>
            <person name="Honda K."/>
            <person name="Sakurai N."/>
            <person name="Takahashi Y."/>
            <person name="Watada M."/>
            <person name="Katoh T."/>
            <person name="Gotoh A."/>
            <person name="Gotoh Y."/>
            <person name="Taniguchi I."/>
            <person name="Nakamura K."/>
            <person name="Hayashi T."/>
            <person name="Katayama T."/>
            <person name="Uemura T."/>
            <person name="Hattori Y."/>
        </authorList>
    </citation>
    <scope>NUCLEOTIDE SEQUENCE [LARGE SCALE GENOMIC DNA]</scope>
    <source>
        <strain evidence="7 8">SB-73</strain>
    </source>
</reference>
<evidence type="ECO:0000256" key="1">
    <source>
        <dbReference type="ARBA" id="ARBA00004370"/>
    </source>
</evidence>
<keyword evidence="4 6" id="KW-0472">Membrane</keyword>
<name>A0AAV5RHU9_STABA</name>
<comment type="caution">
    <text evidence="7">The sequence shown here is derived from an EMBL/GenBank/DDBJ whole genome shotgun (WGS) entry which is preliminary data.</text>
</comment>
<sequence>MDSLFELEQKLLHENEALVHDQSLTSLRQYKYSSIDRSLLSKYVLNPFWTYCAEFMPPWLAPNCITLIGISAIVFSNLLIVIFQNSDMETPMNRLVYLIFAISLIFYQTMDNIDGKQARKTGTSSPLGELFDHGIDSLNCIWGTLLLVSAFGQGSSIPAVCTIVPPMIAMYLSAWETYYTKTLFLDYFNGPTEGLIVAVVFQLICVFLGPEFWLRPMFWTFGYPLGDAMAITMNLLVLFFHVPGCILNVRRCNPDLLRKRLKNIWPIIAVSFAIFLWTTSPGSVILTGGHLFLFSWALSFTFGRITTTIILSHLCDQEFPRLNFPTMLLFFGTFVYGVLPRVGLGFLAIGELIYIWLYLILAALYFFFFSKLVIDRITQYLGIHAFKIESL</sequence>
<keyword evidence="6" id="KW-1133">Transmembrane helix</keyword>
<dbReference type="PROSITE" id="PS00379">
    <property type="entry name" value="CDP_ALCOHOL_P_TRANSF"/>
    <property type="match status" value="1"/>
</dbReference>
<keyword evidence="6" id="KW-0812">Transmembrane</keyword>
<evidence type="ECO:0000256" key="5">
    <source>
        <dbReference type="RuleBase" id="RU003750"/>
    </source>
</evidence>
<dbReference type="InterPro" id="IPR043130">
    <property type="entry name" value="CDP-OH_PTrfase_TM_dom"/>
</dbReference>
<feature type="transmembrane region" description="Helical" evidence="6">
    <location>
        <begin position="187"/>
        <end position="209"/>
    </location>
</feature>
<dbReference type="PANTHER" id="PTHR10414">
    <property type="entry name" value="ETHANOLAMINEPHOSPHOTRANSFERASE"/>
    <property type="match status" value="1"/>
</dbReference>
<feature type="transmembrane region" description="Helical" evidence="6">
    <location>
        <begin position="95"/>
        <end position="110"/>
    </location>
</feature>
<evidence type="ECO:0000256" key="3">
    <source>
        <dbReference type="ARBA" id="ARBA00022679"/>
    </source>
</evidence>
<evidence type="ECO:0000256" key="2">
    <source>
        <dbReference type="ARBA" id="ARBA00010441"/>
    </source>
</evidence>
<dbReference type="Gene3D" id="1.20.120.1760">
    <property type="match status" value="1"/>
</dbReference>
<dbReference type="GO" id="GO:0016780">
    <property type="term" value="F:phosphotransferase activity, for other substituted phosphate groups"/>
    <property type="evidence" value="ECO:0007669"/>
    <property type="project" value="InterPro"/>
</dbReference>
<feature type="transmembrane region" description="Helical" evidence="6">
    <location>
        <begin position="355"/>
        <end position="374"/>
    </location>
</feature>
<dbReference type="GO" id="GO:0016020">
    <property type="term" value="C:membrane"/>
    <property type="evidence" value="ECO:0007669"/>
    <property type="project" value="UniProtKB-SubCell"/>
</dbReference>
<evidence type="ECO:0000256" key="4">
    <source>
        <dbReference type="ARBA" id="ARBA00023136"/>
    </source>
</evidence>
<feature type="transmembrane region" description="Helical" evidence="6">
    <location>
        <begin position="59"/>
        <end position="83"/>
    </location>
</feature>
<dbReference type="GO" id="GO:0008654">
    <property type="term" value="P:phospholipid biosynthetic process"/>
    <property type="evidence" value="ECO:0007669"/>
    <property type="project" value="InterPro"/>
</dbReference>
<evidence type="ECO:0000256" key="6">
    <source>
        <dbReference type="SAM" id="Phobius"/>
    </source>
</evidence>
<dbReference type="Proteomes" id="UP001362899">
    <property type="component" value="Unassembled WGS sequence"/>
</dbReference>
<feature type="transmembrane region" description="Helical" evidence="6">
    <location>
        <begin position="291"/>
        <end position="315"/>
    </location>
</feature>